<evidence type="ECO:0000313" key="12">
    <source>
        <dbReference type="EMBL" id="PYI68148.1"/>
    </source>
</evidence>
<keyword evidence="13" id="KW-1185">Reference proteome</keyword>
<protein>
    <recommendedName>
        <fullName evidence="2">histidine kinase</fullName>
        <ecNumber evidence="2">2.7.13.3</ecNumber>
    </recommendedName>
</protein>
<dbReference type="Proteomes" id="UP000247832">
    <property type="component" value="Unassembled WGS sequence"/>
</dbReference>
<keyword evidence="4" id="KW-0808">Transferase</keyword>
<feature type="domain" description="Putative sensor" evidence="11">
    <location>
        <begin position="43"/>
        <end position="229"/>
    </location>
</feature>
<evidence type="ECO:0000256" key="9">
    <source>
        <dbReference type="SAM" id="Phobius"/>
    </source>
</evidence>
<evidence type="ECO:0000256" key="4">
    <source>
        <dbReference type="ARBA" id="ARBA00022679"/>
    </source>
</evidence>
<dbReference type="OrthoDB" id="5242012at2"/>
<keyword evidence="8" id="KW-0902">Two-component regulatory system</keyword>
<dbReference type="Gene3D" id="1.20.5.1930">
    <property type="match status" value="1"/>
</dbReference>
<dbReference type="EC" id="2.7.13.3" evidence="2"/>
<dbReference type="CDD" id="cd16917">
    <property type="entry name" value="HATPase_UhpB-NarQ-NarX-like"/>
    <property type="match status" value="1"/>
</dbReference>
<dbReference type="Pfam" id="PF13796">
    <property type="entry name" value="Sensor"/>
    <property type="match status" value="1"/>
</dbReference>
<dbReference type="GO" id="GO:0016020">
    <property type="term" value="C:membrane"/>
    <property type="evidence" value="ECO:0007669"/>
    <property type="project" value="InterPro"/>
</dbReference>
<keyword evidence="5" id="KW-0547">Nucleotide-binding</keyword>
<proteinExistence type="predicted"/>
<comment type="catalytic activity">
    <reaction evidence="1">
        <text>ATP + protein L-histidine = ADP + protein N-phospho-L-histidine.</text>
        <dbReference type="EC" id="2.7.13.3"/>
    </reaction>
</comment>
<dbReference type="SUPFAM" id="SSF55874">
    <property type="entry name" value="ATPase domain of HSP90 chaperone/DNA topoisomerase II/histidine kinase"/>
    <property type="match status" value="1"/>
</dbReference>
<dbReference type="InterPro" id="IPR050482">
    <property type="entry name" value="Sensor_HK_TwoCompSys"/>
</dbReference>
<keyword evidence="9" id="KW-0472">Membrane</keyword>
<evidence type="ECO:0000256" key="5">
    <source>
        <dbReference type="ARBA" id="ARBA00022741"/>
    </source>
</evidence>
<evidence type="ECO:0000256" key="6">
    <source>
        <dbReference type="ARBA" id="ARBA00022777"/>
    </source>
</evidence>
<keyword evidence="3" id="KW-0597">Phosphoprotein</keyword>
<accession>A0A2V5LA12</accession>
<evidence type="ECO:0000256" key="2">
    <source>
        <dbReference type="ARBA" id="ARBA00012438"/>
    </source>
</evidence>
<feature type="transmembrane region" description="Helical" evidence="9">
    <location>
        <begin position="69"/>
        <end position="89"/>
    </location>
</feature>
<evidence type="ECO:0000256" key="7">
    <source>
        <dbReference type="ARBA" id="ARBA00022840"/>
    </source>
</evidence>
<feature type="transmembrane region" description="Helical" evidence="9">
    <location>
        <begin position="140"/>
        <end position="166"/>
    </location>
</feature>
<keyword evidence="9" id="KW-1133">Transmembrane helix</keyword>
<comment type="caution">
    <text evidence="12">The sequence shown here is derived from an EMBL/GenBank/DDBJ whole genome shotgun (WGS) entry which is preliminary data.</text>
</comment>
<evidence type="ECO:0000313" key="13">
    <source>
        <dbReference type="Proteomes" id="UP000247832"/>
    </source>
</evidence>
<dbReference type="PANTHER" id="PTHR24421">
    <property type="entry name" value="NITRATE/NITRITE SENSOR PROTEIN NARX-RELATED"/>
    <property type="match status" value="1"/>
</dbReference>
<name>A0A2V5LA12_9MICC</name>
<dbReference type="InterPro" id="IPR011712">
    <property type="entry name" value="Sig_transdc_His_kin_sub3_dim/P"/>
</dbReference>
<dbReference type="Gene3D" id="3.30.565.10">
    <property type="entry name" value="Histidine kinase-like ATPase, C-terminal domain"/>
    <property type="match status" value="1"/>
</dbReference>
<feature type="transmembrane region" description="Helical" evidence="9">
    <location>
        <begin position="41"/>
        <end position="63"/>
    </location>
</feature>
<keyword evidence="6 12" id="KW-0418">Kinase</keyword>
<evidence type="ECO:0000259" key="11">
    <source>
        <dbReference type="Pfam" id="PF13796"/>
    </source>
</evidence>
<organism evidence="12 13">
    <name type="scientific">Arthrobacter livingstonensis</name>
    <dbReference type="NCBI Taxonomy" id="670078"/>
    <lineage>
        <taxon>Bacteria</taxon>
        <taxon>Bacillati</taxon>
        <taxon>Actinomycetota</taxon>
        <taxon>Actinomycetes</taxon>
        <taxon>Micrococcales</taxon>
        <taxon>Micrococcaceae</taxon>
        <taxon>Arthrobacter</taxon>
    </lineage>
</organism>
<evidence type="ECO:0000256" key="3">
    <source>
        <dbReference type="ARBA" id="ARBA00022553"/>
    </source>
</evidence>
<sequence>MMVSSLPRGKDGSMIDSQAVKSRRSWLIFRGTTWRQIGSDLAYLLPGFLVSLASFIILVTLFAVGVSIFVIWVGLPVLVLCLAVARGFAAANRSALVRWTGGIPPVHYKAANRRTIRGMLHSLSDAQQWKDLLHGTLVSFVFRTVAFCVTITWLGVIAGGFTKWFWRIYLPPEDSDLATILGLDTRLDMNPADAQVLLELVAAVVFVLTLPFITHLLASIDAGIARSLLTNENAALRARSAELAGSRAQVVSQEVRMLRKIERDLHDGPQQRLIRLQMDVESAKRHMARDPEAAQALMDGALEQSREALAELRALSRGIAPPILADRGLHAAVASLATRATVPVRLTSNLDDGGRLEESAENAAFFVISEALANVSKHAGATSASVVVEATAGALTMEVYDDGRGGAHVGKGHGLAGLVDRLAGVDGSMDIASPEGGPTLLRASIPLHAAATQPLT</sequence>
<gene>
    <name evidence="12" type="ORF">CVV68_07385</name>
</gene>
<dbReference type="GO" id="GO:0046983">
    <property type="term" value="F:protein dimerization activity"/>
    <property type="evidence" value="ECO:0007669"/>
    <property type="project" value="InterPro"/>
</dbReference>
<dbReference type="GO" id="GO:0000155">
    <property type="term" value="F:phosphorelay sensor kinase activity"/>
    <property type="evidence" value="ECO:0007669"/>
    <property type="project" value="InterPro"/>
</dbReference>
<dbReference type="PANTHER" id="PTHR24421:SF10">
    <property type="entry name" value="NITRATE_NITRITE SENSOR PROTEIN NARQ"/>
    <property type="match status" value="1"/>
</dbReference>
<dbReference type="InterPro" id="IPR025828">
    <property type="entry name" value="Put_sensor_dom"/>
</dbReference>
<dbReference type="Pfam" id="PF07730">
    <property type="entry name" value="HisKA_3"/>
    <property type="match status" value="1"/>
</dbReference>
<feature type="domain" description="Signal transduction histidine kinase subgroup 3 dimerisation and phosphoacceptor" evidence="10">
    <location>
        <begin position="259"/>
        <end position="322"/>
    </location>
</feature>
<keyword evidence="9" id="KW-0812">Transmembrane</keyword>
<dbReference type="GO" id="GO:0005524">
    <property type="term" value="F:ATP binding"/>
    <property type="evidence" value="ECO:0007669"/>
    <property type="project" value="UniProtKB-KW"/>
</dbReference>
<evidence type="ECO:0000256" key="1">
    <source>
        <dbReference type="ARBA" id="ARBA00000085"/>
    </source>
</evidence>
<reference evidence="12 13" key="1">
    <citation type="submission" date="2018-05" db="EMBL/GenBank/DDBJ databases">
        <title>Genetic diversity of glacier-inhabiting Cryobacterium bacteria in China and description of Cryobacterium mengkeensis sp. nov. and Arthrobacter glacialis sp. nov.</title>
        <authorList>
            <person name="Liu Q."/>
            <person name="Xin Y.-H."/>
        </authorList>
    </citation>
    <scope>NUCLEOTIDE SEQUENCE [LARGE SCALE GENOMIC DNA]</scope>
    <source>
        <strain evidence="12 13">LI2</strain>
    </source>
</reference>
<evidence type="ECO:0000259" key="10">
    <source>
        <dbReference type="Pfam" id="PF07730"/>
    </source>
</evidence>
<keyword evidence="7" id="KW-0067">ATP-binding</keyword>
<dbReference type="AlphaFoldDB" id="A0A2V5LA12"/>
<dbReference type="InterPro" id="IPR036890">
    <property type="entry name" value="HATPase_C_sf"/>
</dbReference>
<evidence type="ECO:0000256" key="8">
    <source>
        <dbReference type="ARBA" id="ARBA00023012"/>
    </source>
</evidence>
<dbReference type="EMBL" id="QJVD01000006">
    <property type="protein sequence ID" value="PYI68148.1"/>
    <property type="molecule type" value="Genomic_DNA"/>
</dbReference>
<feature type="transmembrane region" description="Helical" evidence="9">
    <location>
        <begin position="196"/>
        <end position="218"/>
    </location>
</feature>